<feature type="transmembrane region" description="Helical" evidence="2">
    <location>
        <begin position="12"/>
        <end position="31"/>
    </location>
</feature>
<organism evidence="3 4">
    <name type="scientific">Actinomadura craniellae</name>
    <dbReference type="NCBI Taxonomy" id="2231787"/>
    <lineage>
        <taxon>Bacteria</taxon>
        <taxon>Bacillati</taxon>
        <taxon>Actinomycetota</taxon>
        <taxon>Actinomycetes</taxon>
        <taxon>Streptosporangiales</taxon>
        <taxon>Thermomonosporaceae</taxon>
        <taxon>Actinomadura</taxon>
    </lineage>
</organism>
<evidence type="ECO:0000313" key="4">
    <source>
        <dbReference type="Proteomes" id="UP000251891"/>
    </source>
</evidence>
<sequence length="107" mass="11010">MARFSSWRETHQVAFLTTLTVPVSVAVSVLVNVWTSAWAWSIGAGVLLLTSIWAVLAWRAAREQAATPAPPAVEASGPGAVAIGGDNHGPIQTSAQAPPARPEADGG</sequence>
<feature type="region of interest" description="Disordered" evidence="1">
    <location>
        <begin position="67"/>
        <end position="107"/>
    </location>
</feature>
<keyword evidence="2" id="KW-1133">Transmembrane helix</keyword>
<comment type="caution">
    <text evidence="3">The sequence shown here is derived from an EMBL/GenBank/DDBJ whole genome shotgun (WGS) entry which is preliminary data.</text>
</comment>
<evidence type="ECO:0000313" key="3">
    <source>
        <dbReference type="EMBL" id="RAY10684.1"/>
    </source>
</evidence>
<protein>
    <submittedName>
        <fullName evidence="3">Uncharacterized protein</fullName>
    </submittedName>
</protein>
<keyword evidence="2" id="KW-0472">Membrane</keyword>
<proteinExistence type="predicted"/>
<dbReference type="AlphaFoldDB" id="A0A365GV64"/>
<reference evidence="3 4" key="1">
    <citation type="submission" date="2018-06" db="EMBL/GenBank/DDBJ databases">
        <title>Actinomadura craniellae sp. nov. isolated from marine sponge Craniella sp.</title>
        <authorList>
            <person name="Li L."/>
            <person name="Xu Q.H."/>
            <person name="Lin H.W."/>
            <person name="Lu Y.H."/>
        </authorList>
    </citation>
    <scope>NUCLEOTIDE SEQUENCE [LARGE SCALE GENOMIC DNA]</scope>
    <source>
        <strain evidence="3 4">LHW63021</strain>
    </source>
</reference>
<keyword evidence="2" id="KW-0812">Transmembrane</keyword>
<evidence type="ECO:0000256" key="2">
    <source>
        <dbReference type="SAM" id="Phobius"/>
    </source>
</evidence>
<dbReference type="Proteomes" id="UP000251891">
    <property type="component" value="Unassembled WGS sequence"/>
</dbReference>
<keyword evidence="4" id="KW-1185">Reference proteome</keyword>
<accession>A0A365GV64</accession>
<evidence type="ECO:0000256" key="1">
    <source>
        <dbReference type="SAM" id="MobiDB-lite"/>
    </source>
</evidence>
<name>A0A365GV64_9ACTN</name>
<gene>
    <name evidence="3" type="ORF">DPM19_34065</name>
</gene>
<dbReference type="EMBL" id="QLYX01000026">
    <property type="protein sequence ID" value="RAY10684.1"/>
    <property type="molecule type" value="Genomic_DNA"/>
</dbReference>
<feature type="transmembrane region" description="Helical" evidence="2">
    <location>
        <begin position="37"/>
        <end position="58"/>
    </location>
</feature>